<gene>
    <name evidence="3" type="ordered locus">PCC7424_1732</name>
</gene>
<dbReference type="InterPro" id="IPR006531">
    <property type="entry name" value="Gp5/Vgr_OB"/>
</dbReference>
<evidence type="ECO:0000313" key="3">
    <source>
        <dbReference type="EMBL" id="ACK70167.1"/>
    </source>
</evidence>
<dbReference type="NCBIfam" id="NF033848">
    <property type="entry name" value="VgrG_rel"/>
    <property type="match status" value="1"/>
</dbReference>
<dbReference type="OrthoDB" id="9762420at2"/>
<sequence length="641" mass="71312">MSNLKYLAQPLLKIDGQDAEKKLLEDIVEIIVEQSISEPAQFKITFNNDYFPGRTVDKPWQREALFTIGSAIEIGFINVTTEDENFNTEQKEMIIKGEITQIEAHFNPQAQAPITIIGHDISHRLYRGKYSRSFQNMSDSDIVKKIIGEEGIQAGTIDETGGPYGYGDINNQNGYLFQDSQTNIDFLRNLAERNGFELFVKEGKLHFRKSKADETLTLKWLKDIQEFKVKVSSSQQVAGVKVSAWDYENKKVLISEKNQPSSQVLTKTEHGEGKKTSKVFQEKPNNPTTNVVNQAIYNQTQGDKLAQGLVDEISREFITAESKTAGNPTLCPGKVVKLTEMGKYSGQYYVTQTRHTYQKGNYLTEFSVKGIHGKENSTINQSSENGSNGHSVLVGIVSNNKDPKGWGRVRVKFPTLTEDHESYWARVVGIGAGNNRGFDCLPEINDEVLVVFENGDIHRPYVVGGVWNGKDKPPEKIDNTIDDGKVRLRTFKTRTGHTLQFVEEDKSGVKKGIYLDSVYGHQVHLKDTEKNIQLKTKNGHLVNLADEQKQIEIKTQNGHIVNLNDQNNQISLKTSQGAKATITMTGTTGDITIKSTLGKIAIVGQTEVSVKALNTKINATGQVDVSASGIVNIKGAMVKIN</sequence>
<evidence type="ECO:0000313" key="4">
    <source>
        <dbReference type="Proteomes" id="UP000002384"/>
    </source>
</evidence>
<dbReference type="STRING" id="65393.PCC7424_1732"/>
<dbReference type="Proteomes" id="UP000002384">
    <property type="component" value="Chromosome"/>
</dbReference>
<dbReference type="Gene3D" id="3.55.50.10">
    <property type="entry name" value="Baseplate protein-like domains"/>
    <property type="match status" value="1"/>
</dbReference>
<dbReference type="HOGENOM" id="CLU_462110_0_0_3"/>
<dbReference type="KEGG" id="cyc:PCC7424_1732"/>
<protein>
    <submittedName>
        <fullName evidence="3">Rhs element Vgr protein</fullName>
    </submittedName>
</protein>
<dbReference type="AlphaFoldDB" id="B7KB57"/>
<dbReference type="RefSeq" id="WP_012599110.1">
    <property type="nucleotide sequence ID" value="NC_011729.1"/>
</dbReference>
<dbReference type="Gene3D" id="4.10.220.110">
    <property type="match status" value="1"/>
</dbReference>
<dbReference type="Pfam" id="PF05954">
    <property type="entry name" value="Phage_GPD"/>
    <property type="match status" value="1"/>
</dbReference>
<dbReference type="Gene3D" id="2.30.110.50">
    <property type="match status" value="1"/>
</dbReference>
<dbReference type="SUPFAM" id="SSF69279">
    <property type="entry name" value="Phage tail proteins"/>
    <property type="match status" value="1"/>
</dbReference>
<organism evidence="3 4">
    <name type="scientific">Gloeothece citriformis (strain PCC 7424)</name>
    <name type="common">Cyanothece sp. (strain PCC 7424)</name>
    <dbReference type="NCBI Taxonomy" id="65393"/>
    <lineage>
        <taxon>Bacteria</taxon>
        <taxon>Bacillati</taxon>
        <taxon>Cyanobacteriota</taxon>
        <taxon>Cyanophyceae</taxon>
        <taxon>Oscillatoriophycideae</taxon>
        <taxon>Chroococcales</taxon>
        <taxon>Aphanothecaceae</taxon>
        <taxon>Gloeothece</taxon>
        <taxon>Gloeothece citriformis</taxon>
    </lineage>
</organism>
<dbReference type="InterPro" id="IPR037026">
    <property type="entry name" value="Vgr_OB-fold_dom_sf"/>
</dbReference>
<dbReference type="Pfam" id="PF04717">
    <property type="entry name" value="Phage_base_V"/>
    <property type="match status" value="1"/>
</dbReference>
<evidence type="ECO:0000256" key="1">
    <source>
        <dbReference type="SAM" id="MobiDB-lite"/>
    </source>
</evidence>
<feature type="region of interest" description="Disordered" evidence="1">
    <location>
        <begin position="259"/>
        <end position="278"/>
    </location>
</feature>
<dbReference type="eggNOG" id="COG3501">
    <property type="taxonomic scope" value="Bacteria"/>
</dbReference>
<evidence type="ECO:0000259" key="2">
    <source>
        <dbReference type="Pfam" id="PF04717"/>
    </source>
</evidence>
<name>B7KB57_GLOC7</name>
<feature type="domain" description="Gp5/Type VI secretion system Vgr protein OB-fold" evidence="2">
    <location>
        <begin position="394"/>
        <end position="467"/>
    </location>
</feature>
<accession>B7KB57</accession>
<dbReference type="InterPro" id="IPR047702">
    <property type="entry name" value="VgrG-rel"/>
</dbReference>
<reference evidence="4" key="1">
    <citation type="journal article" date="2011" name="MBio">
        <title>Novel metabolic attributes of the genus Cyanothece, comprising a group of unicellular nitrogen-fixing Cyanobacteria.</title>
        <authorList>
            <person name="Bandyopadhyay A."/>
            <person name="Elvitigala T."/>
            <person name="Welsh E."/>
            <person name="Stockel J."/>
            <person name="Liberton M."/>
            <person name="Min H."/>
            <person name="Sherman L.A."/>
            <person name="Pakrasi H.B."/>
        </authorList>
    </citation>
    <scope>NUCLEOTIDE SEQUENCE [LARGE SCALE GENOMIC DNA]</scope>
    <source>
        <strain evidence="4">PCC 7424</strain>
    </source>
</reference>
<dbReference type="Gene3D" id="2.40.50.230">
    <property type="entry name" value="Gp5 N-terminal domain"/>
    <property type="match status" value="1"/>
</dbReference>
<keyword evidence="4" id="KW-1185">Reference proteome</keyword>
<proteinExistence type="predicted"/>
<dbReference type="SUPFAM" id="SSF69255">
    <property type="entry name" value="gp5 N-terminal domain-like"/>
    <property type="match status" value="1"/>
</dbReference>
<dbReference type="EMBL" id="CP001291">
    <property type="protein sequence ID" value="ACK70167.1"/>
    <property type="molecule type" value="Genomic_DNA"/>
</dbReference>